<evidence type="ECO:0000259" key="2">
    <source>
        <dbReference type="PROSITE" id="PS50879"/>
    </source>
</evidence>
<dbReference type="AlphaFoldDB" id="A0A8B7PGI5"/>
<feature type="domain" description="RNase H type-1" evidence="2">
    <location>
        <begin position="329"/>
        <end position="461"/>
    </location>
</feature>
<dbReference type="OMA" id="QNGHTIS"/>
<reference evidence="4" key="1">
    <citation type="submission" date="2025-08" db="UniProtKB">
        <authorList>
            <consortium name="RefSeq"/>
        </authorList>
    </citation>
    <scope>IDENTIFICATION</scope>
    <source>
        <tissue evidence="4">Whole organism</tissue>
    </source>
</reference>
<feature type="domain" description="Reverse transcriptase" evidence="1">
    <location>
        <begin position="1"/>
        <end position="114"/>
    </location>
</feature>
<dbReference type="GO" id="GO:0003676">
    <property type="term" value="F:nucleic acid binding"/>
    <property type="evidence" value="ECO:0007669"/>
    <property type="project" value="InterPro"/>
</dbReference>
<evidence type="ECO:0000313" key="3">
    <source>
        <dbReference type="Proteomes" id="UP000694843"/>
    </source>
</evidence>
<dbReference type="KEGG" id="hazt:108680853"/>
<name>A0A8B7PGI5_HYAAZ</name>
<dbReference type="GO" id="GO:0004523">
    <property type="term" value="F:RNA-DNA hybrid ribonuclease activity"/>
    <property type="evidence" value="ECO:0007669"/>
    <property type="project" value="InterPro"/>
</dbReference>
<keyword evidence="3" id="KW-1185">Reference proteome</keyword>
<dbReference type="PROSITE" id="PS50879">
    <property type="entry name" value="RNASE_H_1"/>
    <property type="match status" value="1"/>
</dbReference>
<gene>
    <name evidence="4" type="primary">LOC108680853</name>
</gene>
<dbReference type="PANTHER" id="PTHR36688:SF1">
    <property type="entry name" value="ENDONUCLEASE_EXONUCLEASE_PHOSPHATASE DOMAIN-CONTAINING PROTEIN"/>
    <property type="match status" value="1"/>
</dbReference>
<dbReference type="InterPro" id="IPR052560">
    <property type="entry name" value="RdDP_mobile_element"/>
</dbReference>
<dbReference type="PROSITE" id="PS50878">
    <property type="entry name" value="RT_POL"/>
    <property type="match status" value="1"/>
</dbReference>
<dbReference type="RefSeq" id="XP_018025258.1">
    <property type="nucleotide sequence ID" value="XM_018169769.1"/>
</dbReference>
<dbReference type="SUPFAM" id="SSF53098">
    <property type="entry name" value="Ribonuclease H-like"/>
    <property type="match status" value="1"/>
</dbReference>
<dbReference type="Pfam" id="PF00078">
    <property type="entry name" value="RVT_1"/>
    <property type="match status" value="1"/>
</dbReference>
<protein>
    <submittedName>
        <fullName evidence="4">Uncharacterized protein LOC108680853</fullName>
    </submittedName>
</protein>
<dbReference type="Pfam" id="PF00075">
    <property type="entry name" value="RNase_H"/>
    <property type="match status" value="1"/>
</dbReference>
<dbReference type="InterPro" id="IPR002156">
    <property type="entry name" value="RNaseH_domain"/>
</dbReference>
<dbReference type="InterPro" id="IPR036397">
    <property type="entry name" value="RNaseH_sf"/>
</dbReference>
<dbReference type="Gene3D" id="3.30.420.10">
    <property type="entry name" value="Ribonuclease H-like superfamily/Ribonuclease H"/>
    <property type="match status" value="1"/>
</dbReference>
<proteinExistence type="predicted"/>
<dbReference type="CDD" id="cd09276">
    <property type="entry name" value="Rnase_HI_RT_non_LTR"/>
    <property type="match status" value="1"/>
</dbReference>
<sequence>MLSGVPQGSILSPLLFNVLLSDMPALPNVNTAIYADDVTMYVVADSVMEAGTRLQQAIDAFVTWVEMWSLAINPAKSAFQIFTRKRNIHPIPALHISGTAIQIARHHRLLGLTLDSPTLTWKAHINHLLTHSQKRLNILRVLSGSKFGGSRATLLRFYQNYIRGYTDYGLSIYTSASPTLLSRLDVIHSTAARLIVGTGKSTPLPSLYCEAGLLPPEIHRNRCSALFHLQLLHRPPTHPVHQLYRRDRYLHIAPFRTQPYKLPHLSRAREILKRYHVTLPTSLPSPPGAETPPWTALTQWIHLDFSSCLYREADGTASAILKDICDTRFKGHCLIFTDGSLSPGPPQAVGTGLAIPSLSLFRGWRLDPRHSIIAAELYGILQAMNFLLSSRTLPATICTDSLASLQLLLQPFPSSYTHLTVAIHKKCLQLPRGAVHLQLVPSHSGIQGNEAADRTAKQAATSERPAEDLPFDFNELKSIVHKGVWNFWQAKWTSIRGQFALGAIKPSVHPWASRTLQSRRFATLFARLRLGTASLNKALYQIRQAPSPLCIPCQAPETTHHYLVACTEYEEARARRRNGLSLLVLSSASLLGGDMAGCPDWPQICRKVEQFISETGRFDP</sequence>
<dbReference type="InterPro" id="IPR000477">
    <property type="entry name" value="RT_dom"/>
</dbReference>
<dbReference type="GeneID" id="108680853"/>
<dbReference type="Proteomes" id="UP000694843">
    <property type="component" value="Unplaced"/>
</dbReference>
<evidence type="ECO:0000259" key="1">
    <source>
        <dbReference type="PROSITE" id="PS50878"/>
    </source>
</evidence>
<dbReference type="InterPro" id="IPR012337">
    <property type="entry name" value="RNaseH-like_sf"/>
</dbReference>
<dbReference type="OrthoDB" id="6382272at2759"/>
<organism evidence="3 4">
    <name type="scientific">Hyalella azteca</name>
    <name type="common">Amphipod</name>
    <dbReference type="NCBI Taxonomy" id="294128"/>
    <lineage>
        <taxon>Eukaryota</taxon>
        <taxon>Metazoa</taxon>
        <taxon>Ecdysozoa</taxon>
        <taxon>Arthropoda</taxon>
        <taxon>Crustacea</taxon>
        <taxon>Multicrustacea</taxon>
        <taxon>Malacostraca</taxon>
        <taxon>Eumalacostraca</taxon>
        <taxon>Peracarida</taxon>
        <taxon>Amphipoda</taxon>
        <taxon>Senticaudata</taxon>
        <taxon>Talitrida</taxon>
        <taxon>Talitroidea</taxon>
        <taxon>Hyalellidae</taxon>
        <taxon>Hyalella</taxon>
    </lineage>
</organism>
<evidence type="ECO:0000313" key="4">
    <source>
        <dbReference type="RefSeq" id="XP_018025258.1"/>
    </source>
</evidence>
<dbReference type="PANTHER" id="PTHR36688">
    <property type="entry name" value="ENDO/EXONUCLEASE/PHOSPHATASE DOMAIN-CONTAINING PROTEIN"/>
    <property type="match status" value="1"/>
</dbReference>
<accession>A0A8B7PGI5</accession>